<dbReference type="InterPro" id="IPR000089">
    <property type="entry name" value="Biotin_lipoyl"/>
</dbReference>
<evidence type="ECO:0000313" key="23">
    <source>
        <dbReference type="Proteomes" id="UP000283543"/>
    </source>
</evidence>
<dbReference type="Proteomes" id="UP000266196">
    <property type="component" value="Unassembled WGS sequence"/>
</dbReference>
<reference evidence="17 24" key="2">
    <citation type="submission" date="2018-07" db="EMBL/GenBank/DDBJ databases">
        <title>Annotation of Aphanomyces astaci genome assembly.</title>
        <authorList>
            <person name="Studholme D.J."/>
        </authorList>
    </citation>
    <scope>NUCLEOTIDE SEQUENCE [LARGE SCALE GENOMIC DNA]</scope>
    <source>
        <strain evidence="17">Pc</strain>
    </source>
</reference>
<dbReference type="EMBL" id="QUTG01003324">
    <property type="protein sequence ID" value="RHY92042.1"/>
    <property type="molecule type" value="Genomic_DNA"/>
</dbReference>
<evidence type="ECO:0000256" key="1">
    <source>
        <dbReference type="ARBA" id="ARBA00009249"/>
    </source>
</evidence>
<evidence type="ECO:0000313" key="14">
    <source>
        <dbReference type="EMBL" id="RHZ01762.1"/>
    </source>
</evidence>
<evidence type="ECO:0000313" key="16">
    <source>
        <dbReference type="EMBL" id="RHZ14179.1"/>
    </source>
</evidence>
<dbReference type="Pfam" id="PF01597">
    <property type="entry name" value="GCV_H"/>
    <property type="match status" value="1"/>
</dbReference>
<dbReference type="PROSITE" id="PS50968">
    <property type="entry name" value="BIOTINYL_LIPOYL"/>
    <property type="match status" value="1"/>
</dbReference>
<dbReference type="EMBL" id="QUTE01014688">
    <property type="protein sequence ID" value="RHZ01762.1"/>
    <property type="molecule type" value="Genomic_DNA"/>
</dbReference>
<dbReference type="Proteomes" id="UP000283543">
    <property type="component" value="Unassembled WGS sequence"/>
</dbReference>
<comment type="subcellular location">
    <subcellularLocation>
        <location evidence="5">Mitochondrion</location>
    </subcellularLocation>
</comment>
<keyword evidence="2 4" id="KW-0450">Lipoyl</keyword>
<evidence type="ECO:0000313" key="24">
    <source>
        <dbReference type="Proteomes" id="UP000284702"/>
    </source>
</evidence>
<dbReference type="GO" id="GO:0009249">
    <property type="term" value="P:protein lipoylation"/>
    <property type="evidence" value="ECO:0007669"/>
    <property type="project" value="TreeGrafter"/>
</dbReference>
<evidence type="ECO:0000313" key="20">
    <source>
        <dbReference type="Proteomes" id="UP000266196"/>
    </source>
</evidence>
<dbReference type="InterPro" id="IPR011053">
    <property type="entry name" value="Single_hybrid_motif"/>
</dbReference>
<dbReference type="AlphaFoldDB" id="W4FY90"/>
<evidence type="ECO:0000256" key="5">
    <source>
        <dbReference type="RuleBase" id="RU364055"/>
    </source>
</evidence>
<evidence type="ECO:0000256" key="2">
    <source>
        <dbReference type="ARBA" id="ARBA00022823"/>
    </source>
</evidence>
<dbReference type="GO" id="GO:0005960">
    <property type="term" value="C:glycine cleavage complex"/>
    <property type="evidence" value="ECO:0007669"/>
    <property type="project" value="UniProtKB-UniRule"/>
</dbReference>
<evidence type="ECO:0000313" key="17">
    <source>
        <dbReference type="EMBL" id="RQM21250.1"/>
    </source>
</evidence>
<dbReference type="STRING" id="112090.W4FY90"/>
<dbReference type="GeneID" id="20814579"/>
<dbReference type="GO" id="GO:0005739">
    <property type="term" value="C:mitochondrion"/>
    <property type="evidence" value="ECO:0007669"/>
    <property type="project" value="UniProtKB-SubCell"/>
</dbReference>
<feature type="domain" description="Lipoyl-binding" evidence="6">
    <location>
        <begin position="49"/>
        <end position="131"/>
    </location>
</feature>
<evidence type="ECO:0000313" key="25">
    <source>
        <dbReference type="Proteomes" id="UP000285430"/>
    </source>
</evidence>
<evidence type="ECO:0000313" key="22">
    <source>
        <dbReference type="Proteomes" id="UP000266643"/>
    </source>
</evidence>
<evidence type="ECO:0000313" key="18">
    <source>
        <dbReference type="Proteomes" id="UP000265427"/>
    </source>
</evidence>
<dbReference type="Proteomes" id="UP000265716">
    <property type="component" value="Unassembled WGS sequence"/>
</dbReference>
<comment type="function">
    <text evidence="5">The H protein shuttles the methylamine group of glycine from the P protein to the T protein.</text>
</comment>
<gene>
    <name evidence="17" type="ORF">B5M09_003717</name>
    <name evidence="9" type="ORF">DYB25_003671</name>
    <name evidence="15" type="ORF">DYB26_000284</name>
    <name evidence="10" type="ORF">DYB30_001375</name>
    <name evidence="14" type="ORF">DYB31_000661</name>
    <name evidence="11" type="ORF">DYB34_009286</name>
    <name evidence="13" type="ORF">DYB35_002166</name>
    <name evidence="8" type="ORF">DYB36_005175</name>
    <name evidence="16" type="ORF">DYB37_006266</name>
    <name evidence="12" type="ORF">DYB38_000324</name>
    <name evidence="7" type="ORF">H257_12583</name>
</gene>
<evidence type="ECO:0000259" key="6">
    <source>
        <dbReference type="PROSITE" id="PS50968"/>
    </source>
</evidence>
<dbReference type="RefSeq" id="XP_009838147.1">
    <property type="nucleotide sequence ID" value="XM_009839845.1"/>
</dbReference>
<reference evidence="18 19" key="3">
    <citation type="submission" date="2018-08" db="EMBL/GenBank/DDBJ databases">
        <title>Aphanomyces genome sequencing and annotation.</title>
        <authorList>
            <person name="Minardi D."/>
            <person name="Oidtmann B."/>
            <person name="Van Der Giezen M."/>
            <person name="Studholme D.J."/>
        </authorList>
    </citation>
    <scope>NUCLEOTIDE SEQUENCE [LARGE SCALE GENOMIC DNA]</scope>
    <source>
        <strain evidence="14 20">197901</strain>
        <strain evidence="10 22">D2</strain>
        <strain evidence="16 25">Da</strain>
        <strain evidence="15 27">FDL457</strain>
        <strain evidence="8 18">Kv</strain>
        <strain evidence="12 19">SA</strain>
        <strain evidence="11 23">Si</strain>
        <strain evidence="13 26">Sv</strain>
        <strain evidence="9 21">Yx</strain>
    </source>
</reference>
<evidence type="ECO:0000313" key="7">
    <source>
        <dbReference type="EMBL" id="ETV72465.1"/>
    </source>
</evidence>
<evidence type="ECO:0000313" key="21">
    <source>
        <dbReference type="Proteomes" id="UP000266239"/>
    </source>
</evidence>
<dbReference type="CDD" id="cd06848">
    <property type="entry name" value="GCS_H"/>
    <property type="match status" value="1"/>
</dbReference>
<evidence type="ECO:0000313" key="13">
    <source>
        <dbReference type="EMBL" id="RHY92042.1"/>
    </source>
</evidence>
<dbReference type="Gene3D" id="2.40.50.100">
    <property type="match status" value="1"/>
</dbReference>
<evidence type="ECO:0000313" key="9">
    <source>
        <dbReference type="EMBL" id="RHY14203.1"/>
    </source>
</evidence>
<dbReference type="Proteomes" id="UP000286510">
    <property type="component" value="Unassembled WGS sequence"/>
</dbReference>
<dbReference type="OrthoDB" id="10264154at2759"/>
<dbReference type="Proteomes" id="UP000285712">
    <property type="component" value="Unassembled WGS sequence"/>
</dbReference>
<keyword evidence="5" id="KW-0496">Mitochondrion</keyword>
<dbReference type="NCBIfam" id="NF002270">
    <property type="entry name" value="PRK01202.1"/>
    <property type="match status" value="1"/>
</dbReference>
<dbReference type="Proteomes" id="UP000266239">
    <property type="component" value="Unassembled WGS sequence"/>
</dbReference>
<dbReference type="NCBIfam" id="TIGR00527">
    <property type="entry name" value="gcvH"/>
    <property type="match status" value="1"/>
</dbReference>
<dbReference type="EMBL" id="QUTC01002135">
    <property type="protein sequence ID" value="RHY75095.1"/>
    <property type="molecule type" value="Genomic_DNA"/>
</dbReference>
<comment type="subunit">
    <text evidence="5">The glycine cleavage system is composed of four proteins: P, T, L and H.</text>
</comment>
<protein>
    <recommendedName>
        <fullName evidence="5">Glycine cleavage system H protein</fullName>
    </recommendedName>
</protein>
<evidence type="ECO:0000256" key="3">
    <source>
        <dbReference type="ARBA" id="ARBA00022946"/>
    </source>
</evidence>
<dbReference type="EMBL" id="QUTH01004373">
    <property type="protein sequence ID" value="RHZ14179.1"/>
    <property type="molecule type" value="Genomic_DNA"/>
</dbReference>
<sequence>MPSISTFPVMLSRVLRSVARAPAASAFSRRCFTTKFAPSHEYLTIAGNQATIGITDFAQNALGDVVYVELPAIGDQVTKGEVFGSVESVKAASDVYAPASGKVVEINEDLTSEPSLVNDGPQTTGWFIKIELDDVSETSDLLDESAYQEHCDKDDH</sequence>
<dbReference type="Proteomes" id="UP000284702">
    <property type="component" value="Unassembled WGS sequence"/>
</dbReference>
<dbReference type="Proteomes" id="UP000266643">
    <property type="component" value="Unassembled WGS sequence"/>
</dbReference>
<dbReference type="GO" id="GO:0019464">
    <property type="term" value="P:glycine decarboxylation via glycine cleavage system"/>
    <property type="evidence" value="ECO:0007669"/>
    <property type="project" value="UniProtKB-UniRule"/>
</dbReference>
<dbReference type="InterPro" id="IPR003016">
    <property type="entry name" value="2-oxoA_DH_lipoyl-BS"/>
</dbReference>
<dbReference type="EMBL" id="KI913154">
    <property type="protein sequence ID" value="ETV72465.1"/>
    <property type="molecule type" value="Genomic_DNA"/>
</dbReference>
<evidence type="ECO:0000313" key="19">
    <source>
        <dbReference type="Proteomes" id="UP000265716"/>
    </source>
</evidence>
<organism evidence="7">
    <name type="scientific">Aphanomyces astaci</name>
    <name type="common">Crayfish plague agent</name>
    <dbReference type="NCBI Taxonomy" id="112090"/>
    <lineage>
        <taxon>Eukaryota</taxon>
        <taxon>Sar</taxon>
        <taxon>Stramenopiles</taxon>
        <taxon>Oomycota</taxon>
        <taxon>Saprolegniomycetes</taxon>
        <taxon>Saprolegniales</taxon>
        <taxon>Verrucalvaceae</taxon>
        <taxon>Aphanomyces</taxon>
    </lineage>
</organism>
<dbReference type="InterPro" id="IPR017453">
    <property type="entry name" value="GCV_H_sub"/>
</dbReference>
<reference evidence="7" key="1">
    <citation type="submission" date="2013-12" db="EMBL/GenBank/DDBJ databases">
        <title>The Genome Sequence of Aphanomyces astaci APO3.</title>
        <authorList>
            <consortium name="The Broad Institute Genomics Platform"/>
            <person name="Russ C."/>
            <person name="Tyler B."/>
            <person name="van West P."/>
            <person name="Dieguez-Uribeondo J."/>
            <person name="Young S.K."/>
            <person name="Zeng Q."/>
            <person name="Gargeya S."/>
            <person name="Fitzgerald M."/>
            <person name="Abouelleil A."/>
            <person name="Alvarado L."/>
            <person name="Chapman S.B."/>
            <person name="Gainer-Dewar J."/>
            <person name="Goldberg J."/>
            <person name="Griggs A."/>
            <person name="Gujja S."/>
            <person name="Hansen M."/>
            <person name="Howarth C."/>
            <person name="Imamovic A."/>
            <person name="Ireland A."/>
            <person name="Larimer J."/>
            <person name="McCowan C."/>
            <person name="Murphy C."/>
            <person name="Pearson M."/>
            <person name="Poon T.W."/>
            <person name="Priest M."/>
            <person name="Roberts A."/>
            <person name="Saif S."/>
            <person name="Shea T."/>
            <person name="Sykes S."/>
            <person name="Wortman J."/>
            <person name="Nusbaum C."/>
            <person name="Birren B."/>
        </authorList>
    </citation>
    <scope>NUCLEOTIDE SEQUENCE [LARGE SCALE GENOMIC DNA]</scope>
    <source>
        <strain evidence="7">APO3</strain>
    </source>
</reference>
<evidence type="ECO:0000313" key="11">
    <source>
        <dbReference type="EMBL" id="RHY49759.1"/>
    </source>
</evidence>
<dbReference type="EMBL" id="QUTF01015846">
    <property type="protein sequence ID" value="RHZ08410.1"/>
    <property type="molecule type" value="Genomic_DNA"/>
</dbReference>
<dbReference type="Proteomes" id="UP000285430">
    <property type="component" value="Unassembled WGS sequence"/>
</dbReference>
<comment type="similarity">
    <text evidence="1 5">Belongs to the GcvH family.</text>
</comment>
<dbReference type="EMBL" id="QUSZ01005244">
    <property type="protein sequence ID" value="RHY10565.1"/>
    <property type="molecule type" value="Genomic_DNA"/>
</dbReference>
<dbReference type="VEuPathDB" id="FungiDB:H257_12583"/>
<dbReference type="EMBL" id="QUTD01010859">
    <property type="protein sequence ID" value="RHY40667.1"/>
    <property type="molecule type" value="Genomic_DNA"/>
</dbReference>
<dbReference type="SUPFAM" id="SSF51230">
    <property type="entry name" value="Single hybrid motif"/>
    <property type="match status" value="1"/>
</dbReference>
<comment type="cofactor">
    <cofactor evidence="5">
        <name>(R)-lipoate</name>
        <dbReference type="ChEBI" id="CHEBI:83088"/>
    </cofactor>
    <text evidence="5">Binds 1 lipoyl cofactor covalently.</text>
</comment>
<dbReference type="EMBL" id="QUTA01005765">
    <property type="protein sequence ID" value="RHY14203.1"/>
    <property type="molecule type" value="Genomic_DNA"/>
</dbReference>
<dbReference type="PANTHER" id="PTHR11715:SF3">
    <property type="entry name" value="GLYCINE CLEAVAGE SYSTEM H PROTEIN-RELATED"/>
    <property type="match status" value="1"/>
</dbReference>
<dbReference type="EMBL" id="MZMZ02003606">
    <property type="protein sequence ID" value="RQM21250.1"/>
    <property type="molecule type" value="Genomic_DNA"/>
</dbReference>
<dbReference type="PROSITE" id="PS00189">
    <property type="entry name" value="LIPOYL"/>
    <property type="match status" value="1"/>
</dbReference>
<keyword evidence="3 5" id="KW-0809">Transit peptide</keyword>
<evidence type="ECO:0000313" key="27">
    <source>
        <dbReference type="Proteomes" id="UP000286510"/>
    </source>
</evidence>
<evidence type="ECO:0000313" key="10">
    <source>
        <dbReference type="EMBL" id="RHY40667.1"/>
    </source>
</evidence>
<name>W4FY90_APHAT</name>
<dbReference type="InterPro" id="IPR033753">
    <property type="entry name" value="GCV_H/Fam206"/>
</dbReference>
<dbReference type="InterPro" id="IPR002930">
    <property type="entry name" value="GCV_H"/>
</dbReference>
<dbReference type="EMBL" id="QUTB01006485">
    <property type="protein sequence ID" value="RHY49759.1"/>
    <property type="molecule type" value="Genomic_DNA"/>
</dbReference>
<dbReference type="HAMAP" id="MF_00272">
    <property type="entry name" value="GcvH"/>
    <property type="match status" value="1"/>
</dbReference>
<evidence type="ECO:0000313" key="26">
    <source>
        <dbReference type="Proteomes" id="UP000285712"/>
    </source>
</evidence>
<evidence type="ECO:0000313" key="8">
    <source>
        <dbReference type="EMBL" id="RHY10565.1"/>
    </source>
</evidence>
<proteinExistence type="inferred from homology"/>
<keyword evidence="24" id="KW-1185">Reference proteome</keyword>
<evidence type="ECO:0000313" key="15">
    <source>
        <dbReference type="EMBL" id="RHZ08410.1"/>
    </source>
</evidence>
<evidence type="ECO:0000256" key="4">
    <source>
        <dbReference type="PIRSR" id="PIRSR617453-50"/>
    </source>
</evidence>
<accession>W4FY90</accession>
<dbReference type="PANTHER" id="PTHR11715">
    <property type="entry name" value="GLYCINE CLEAVAGE SYSTEM H PROTEIN"/>
    <property type="match status" value="1"/>
</dbReference>
<feature type="modified residue" description="N6-lipoyllysine" evidence="4">
    <location>
        <position position="90"/>
    </location>
</feature>
<evidence type="ECO:0000313" key="12">
    <source>
        <dbReference type="EMBL" id="RHY75095.1"/>
    </source>
</evidence>
<dbReference type="Proteomes" id="UP000265427">
    <property type="component" value="Unassembled WGS sequence"/>
</dbReference>